<protein>
    <submittedName>
        <fullName evidence="6">ABC transporter substrate-binding protein</fullName>
    </submittedName>
</protein>
<keyword evidence="3" id="KW-0813">Transport</keyword>
<dbReference type="Proteomes" id="UP001169242">
    <property type="component" value="Unassembled WGS sequence"/>
</dbReference>
<dbReference type="InterPro" id="IPR002491">
    <property type="entry name" value="ABC_transptr_periplasmic_BD"/>
</dbReference>
<name>A0AA42IZG5_9FIRM</name>
<proteinExistence type="inferred from homology"/>
<dbReference type="Pfam" id="PF01497">
    <property type="entry name" value="Peripla_BP_2"/>
    <property type="match status" value="1"/>
</dbReference>
<dbReference type="PANTHER" id="PTHR30532:SF28">
    <property type="entry name" value="PETROBACTIN-BINDING PROTEIN YCLQ"/>
    <property type="match status" value="1"/>
</dbReference>
<dbReference type="PROSITE" id="PS50983">
    <property type="entry name" value="FE_B12_PBP"/>
    <property type="match status" value="1"/>
</dbReference>
<dbReference type="InterPro" id="IPR033870">
    <property type="entry name" value="FatB"/>
</dbReference>
<comment type="similarity">
    <text evidence="2">Belongs to the bacterial solute-binding protein 8 family.</text>
</comment>
<reference evidence="6" key="1">
    <citation type="journal article" date="2023" name="Int. J. Syst. Evol. Microbiol.">
        <title>&lt;i&gt;Holtiella tumoricola&lt;/i&gt; gen. nov. sp. nov., isolated from a human clinical sample.</title>
        <authorList>
            <person name="Allen-Vercoe E."/>
            <person name="Daigneault M.C."/>
            <person name="Vancuren S.J."/>
            <person name="Cochrane K."/>
            <person name="O'Neal L.L."/>
            <person name="Sankaranarayanan K."/>
            <person name="Lawson P.A."/>
        </authorList>
    </citation>
    <scope>NUCLEOTIDE SEQUENCE</scope>
    <source>
        <strain evidence="6">CC70A</strain>
    </source>
</reference>
<evidence type="ECO:0000256" key="1">
    <source>
        <dbReference type="ARBA" id="ARBA00004196"/>
    </source>
</evidence>
<feature type="domain" description="Fe/B12 periplasmic-binding" evidence="5">
    <location>
        <begin position="59"/>
        <end position="321"/>
    </location>
</feature>
<gene>
    <name evidence="6" type="ORF">PBV87_02395</name>
</gene>
<keyword evidence="4" id="KW-0732">Signal</keyword>
<dbReference type="CDD" id="cd01140">
    <property type="entry name" value="FatB"/>
    <property type="match status" value="1"/>
</dbReference>
<evidence type="ECO:0000313" key="7">
    <source>
        <dbReference type="Proteomes" id="UP001169242"/>
    </source>
</evidence>
<comment type="subcellular location">
    <subcellularLocation>
        <location evidence="1">Cell envelope</location>
    </subcellularLocation>
</comment>
<dbReference type="RefSeq" id="WP_271011011.1">
    <property type="nucleotide sequence ID" value="NZ_JAQIFT010000012.1"/>
</dbReference>
<comment type="caution">
    <text evidence="6">The sequence shown here is derived from an EMBL/GenBank/DDBJ whole genome shotgun (WGS) entry which is preliminary data.</text>
</comment>
<evidence type="ECO:0000256" key="2">
    <source>
        <dbReference type="ARBA" id="ARBA00008814"/>
    </source>
</evidence>
<dbReference type="GO" id="GO:0030288">
    <property type="term" value="C:outer membrane-bounded periplasmic space"/>
    <property type="evidence" value="ECO:0007669"/>
    <property type="project" value="TreeGrafter"/>
</dbReference>
<dbReference type="EMBL" id="JAQIFT010000012">
    <property type="protein sequence ID" value="MDA3730354.1"/>
    <property type="molecule type" value="Genomic_DNA"/>
</dbReference>
<keyword evidence="7" id="KW-1185">Reference proteome</keyword>
<evidence type="ECO:0000259" key="5">
    <source>
        <dbReference type="PROSITE" id="PS50983"/>
    </source>
</evidence>
<evidence type="ECO:0000256" key="3">
    <source>
        <dbReference type="ARBA" id="ARBA00022448"/>
    </source>
</evidence>
<dbReference type="SUPFAM" id="SSF53807">
    <property type="entry name" value="Helical backbone' metal receptor"/>
    <property type="match status" value="1"/>
</dbReference>
<dbReference type="PANTHER" id="PTHR30532">
    <property type="entry name" value="IRON III DICITRATE-BINDING PERIPLASMIC PROTEIN"/>
    <property type="match status" value="1"/>
</dbReference>
<dbReference type="GO" id="GO:1901678">
    <property type="term" value="P:iron coordination entity transport"/>
    <property type="evidence" value="ECO:0007669"/>
    <property type="project" value="UniProtKB-ARBA"/>
</dbReference>
<evidence type="ECO:0000313" key="6">
    <source>
        <dbReference type="EMBL" id="MDA3730354.1"/>
    </source>
</evidence>
<organism evidence="6 7">
    <name type="scientific">Holtiella tumoricola</name>
    <dbReference type="NCBI Taxonomy" id="3018743"/>
    <lineage>
        <taxon>Bacteria</taxon>
        <taxon>Bacillati</taxon>
        <taxon>Bacillota</taxon>
        <taxon>Clostridia</taxon>
        <taxon>Lachnospirales</taxon>
        <taxon>Cellulosilyticaceae</taxon>
        <taxon>Holtiella</taxon>
    </lineage>
</organism>
<evidence type="ECO:0000256" key="4">
    <source>
        <dbReference type="ARBA" id="ARBA00022729"/>
    </source>
</evidence>
<dbReference type="Gene3D" id="3.40.50.1980">
    <property type="entry name" value="Nitrogenase molybdenum iron protein domain"/>
    <property type="match status" value="2"/>
</dbReference>
<sequence>MNKKVGIIVGGIILLIIAGFVALKGMGGTASVEGAGDATEILTVTHTLGETPVAKNPKKVVVFELGILDALQELGLEEVVAAVPTDSLTSYLEGFNTEDIVNVGSVKEPDMEKIYGVQPDLIIIGGRQASLYEKLSEIAPTISMAIDNTQYINSFRDNMTLIGELFGVEKEVETRLQAIEEKMAIVAEKVKAEDANALITLVNDGSVNAYGNNSRFSFINDLGFGNVDTTLEDATHGQTISFEYILEKNPEFLFVLDRGAIMGDATPAKEIIENELVKKTQAYEKGQIVYLSPEPWYLSGGGFTSTQLMLEDIATAIGAEIQ</sequence>
<dbReference type="InterPro" id="IPR051313">
    <property type="entry name" value="Bact_iron-sidero_bind"/>
</dbReference>
<accession>A0AA42IZG5</accession>
<dbReference type="AlphaFoldDB" id="A0AA42IZG5"/>